<feature type="non-terminal residue" evidence="2">
    <location>
        <position position="1"/>
    </location>
</feature>
<name>A0A1A7YBF7_9TELE</name>
<accession>A0A1A7YBF7</accession>
<feature type="compositionally biased region" description="Low complexity" evidence="1">
    <location>
        <begin position="99"/>
        <end position="113"/>
    </location>
</feature>
<feature type="non-terminal residue" evidence="2">
    <location>
        <position position="144"/>
    </location>
</feature>
<sequence length="144" mass="14307">LSASQTTTKESPDKDETTTLTESTAGSGEVKEAADEGLLGDAAFTSAAASGADPMDDVPLELTTSHPEKETSSAAEDGDQRSPASSLLTKPAAGHAAKSISSSSPSTSSIFSPGRAKMSVSGPSSCKSIFLPGPSYSSSSSSSS</sequence>
<feature type="region of interest" description="Disordered" evidence="1">
    <location>
        <begin position="1"/>
        <end position="31"/>
    </location>
</feature>
<keyword evidence="2" id="KW-0808">Transferase</keyword>
<keyword evidence="2" id="KW-0489">Methyltransferase</keyword>
<gene>
    <name evidence="2" type="primary">EHMT2</name>
</gene>
<feature type="region of interest" description="Disordered" evidence="1">
    <location>
        <begin position="45"/>
        <end position="144"/>
    </location>
</feature>
<feature type="compositionally biased region" description="Low complexity" evidence="1">
    <location>
        <begin position="135"/>
        <end position="144"/>
    </location>
</feature>
<evidence type="ECO:0000313" key="2">
    <source>
        <dbReference type="EMBL" id="SBP27464.1"/>
    </source>
</evidence>
<dbReference type="GO" id="GO:0008168">
    <property type="term" value="F:methyltransferase activity"/>
    <property type="evidence" value="ECO:0007669"/>
    <property type="project" value="UniProtKB-KW"/>
</dbReference>
<organism evidence="2">
    <name type="scientific">Iconisemion striatum</name>
    <dbReference type="NCBI Taxonomy" id="60296"/>
    <lineage>
        <taxon>Eukaryota</taxon>
        <taxon>Metazoa</taxon>
        <taxon>Chordata</taxon>
        <taxon>Craniata</taxon>
        <taxon>Vertebrata</taxon>
        <taxon>Euteleostomi</taxon>
        <taxon>Actinopterygii</taxon>
        <taxon>Neopterygii</taxon>
        <taxon>Teleostei</taxon>
        <taxon>Neoteleostei</taxon>
        <taxon>Acanthomorphata</taxon>
        <taxon>Ovalentaria</taxon>
        <taxon>Atherinomorphae</taxon>
        <taxon>Cyprinodontiformes</taxon>
        <taxon>Nothobranchiidae</taxon>
        <taxon>Iconisemion</taxon>
    </lineage>
</organism>
<reference evidence="2" key="2">
    <citation type="submission" date="2016-06" db="EMBL/GenBank/DDBJ databases">
        <title>The genome of a short-lived fish provides insights into sex chromosome evolution and the genetic control of aging.</title>
        <authorList>
            <person name="Reichwald K."/>
            <person name="Felder M."/>
            <person name="Petzold A."/>
            <person name="Koch P."/>
            <person name="Groth M."/>
            <person name="Platzer M."/>
        </authorList>
    </citation>
    <scope>NUCLEOTIDE SEQUENCE</scope>
    <source>
        <tissue evidence="2">Brain</tissue>
    </source>
</reference>
<dbReference type="GO" id="GO:0032259">
    <property type="term" value="P:methylation"/>
    <property type="evidence" value="ECO:0007669"/>
    <property type="project" value="UniProtKB-KW"/>
</dbReference>
<dbReference type="EMBL" id="HADX01005232">
    <property type="protein sequence ID" value="SBP27464.1"/>
    <property type="molecule type" value="Transcribed_RNA"/>
</dbReference>
<proteinExistence type="predicted"/>
<evidence type="ECO:0000256" key="1">
    <source>
        <dbReference type="SAM" id="MobiDB-lite"/>
    </source>
</evidence>
<dbReference type="AlphaFoldDB" id="A0A1A7YBF7"/>
<protein>
    <submittedName>
        <fullName evidence="2">Euchromatic histone-lysine N-methyltransferase 2</fullName>
    </submittedName>
</protein>
<reference evidence="2" key="1">
    <citation type="submission" date="2016-05" db="EMBL/GenBank/DDBJ databases">
        <authorList>
            <person name="Lavstsen T."/>
            <person name="Jespersen J.S."/>
        </authorList>
    </citation>
    <scope>NUCLEOTIDE SEQUENCE</scope>
    <source>
        <tissue evidence="2">Brain</tissue>
    </source>
</reference>